<accession>A0A0V0GJY3</accession>
<name>A0A0V0GJY3_SOLCH</name>
<dbReference type="AlphaFoldDB" id="A0A0V0GJY3"/>
<protein>
    <submittedName>
        <fullName evidence="1">Putative ovule protein</fullName>
    </submittedName>
</protein>
<sequence>SKVLPITPAPFPASSDEATDWKYSKSGCKIAGATNNAIDAVILSRYTAMETGGAAKPEKPVVEVVFSSNAMAFFILHCSITRHLCCKFLSIPKVYGCNGVRCIDRDA</sequence>
<dbReference type="EMBL" id="GEDG01038402">
    <property type="protein sequence ID" value="JAP07611.1"/>
    <property type="molecule type" value="Transcribed_RNA"/>
</dbReference>
<reference evidence="1" key="1">
    <citation type="submission" date="2015-12" db="EMBL/GenBank/DDBJ databases">
        <title>Gene expression during late stages of embryo sac development: a critical building block for successful pollen-pistil interactions.</title>
        <authorList>
            <person name="Liu Y."/>
            <person name="Joly V."/>
            <person name="Sabar M."/>
            <person name="Matton D.P."/>
        </authorList>
    </citation>
    <scope>NUCLEOTIDE SEQUENCE</scope>
</reference>
<evidence type="ECO:0000313" key="1">
    <source>
        <dbReference type="EMBL" id="JAP07611.1"/>
    </source>
</evidence>
<proteinExistence type="predicted"/>
<organism evidence="1">
    <name type="scientific">Solanum chacoense</name>
    <name type="common">Chaco potato</name>
    <dbReference type="NCBI Taxonomy" id="4108"/>
    <lineage>
        <taxon>Eukaryota</taxon>
        <taxon>Viridiplantae</taxon>
        <taxon>Streptophyta</taxon>
        <taxon>Embryophyta</taxon>
        <taxon>Tracheophyta</taxon>
        <taxon>Spermatophyta</taxon>
        <taxon>Magnoliopsida</taxon>
        <taxon>eudicotyledons</taxon>
        <taxon>Gunneridae</taxon>
        <taxon>Pentapetalae</taxon>
        <taxon>asterids</taxon>
        <taxon>lamiids</taxon>
        <taxon>Solanales</taxon>
        <taxon>Solanaceae</taxon>
        <taxon>Solanoideae</taxon>
        <taxon>Solaneae</taxon>
        <taxon>Solanum</taxon>
    </lineage>
</organism>
<feature type="non-terminal residue" evidence="1">
    <location>
        <position position="1"/>
    </location>
</feature>